<dbReference type="RefSeq" id="WP_093989510.1">
    <property type="nucleotide sequence ID" value="NZ_FYDD01000004.1"/>
</dbReference>
<evidence type="ECO:0000256" key="1">
    <source>
        <dbReference type="PROSITE-ProRule" id="PRU00285"/>
    </source>
</evidence>
<evidence type="ECO:0000313" key="5">
    <source>
        <dbReference type="Proteomes" id="UP000632659"/>
    </source>
</evidence>
<dbReference type="PANTHER" id="PTHR11527">
    <property type="entry name" value="HEAT-SHOCK PROTEIN 20 FAMILY MEMBER"/>
    <property type="match status" value="1"/>
</dbReference>
<comment type="similarity">
    <text evidence="1 2">Belongs to the small heat shock protein (HSP20) family.</text>
</comment>
<gene>
    <name evidence="4" type="ORF">H8702_05025</name>
</gene>
<organism evidence="4 5">
    <name type="scientific">Massiliimalia timonensis</name>
    <dbReference type="NCBI Taxonomy" id="1987501"/>
    <lineage>
        <taxon>Bacteria</taxon>
        <taxon>Bacillati</taxon>
        <taxon>Bacillota</taxon>
        <taxon>Clostridia</taxon>
        <taxon>Eubacteriales</taxon>
        <taxon>Oscillospiraceae</taxon>
        <taxon>Massiliimalia</taxon>
    </lineage>
</organism>
<evidence type="ECO:0000259" key="3">
    <source>
        <dbReference type="PROSITE" id="PS01031"/>
    </source>
</evidence>
<dbReference type="InterPro" id="IPR002068">
    <property type="entry name" value="A-crystallin/Hsp20_dom"/>
</dbReference>
<dbReference type="EMBL" id="JACRTL010000002">
    <property type="protein sequence ID" value="MBC8610484.1"/>
    <property type="molecule type" value="Genomic_DNA"/>
</dbReference>
<proteinExistence type="inferred from homology"/>
<dbReference type="Pfam" id="PF00011">
    <property type="entry name" value="HSP20"/>
    <property type="match status" value="1"/>
</dbReference>
<dbReference type="AlphaFoldDB" id="A0A8J6P6Y7"/>
<comment type="caution">
    <text evidence="4">The sequence shown here is derived from an EMBL/GenBank/DDBJ whole genome shotgun (WGS) entry which is preliminary data.</text>
</comment>
<name>A0A8J6P6Y7_9FIRM</name>
<keyword evidence="5" id="KW-1185">Reference proteome</keyword>
<dbReference type="InterPro" id="IPR031107">
    <property type="entry name" value="Small_HSP"/>
</dbReference>
<dbReference type="PROSITE" id="PS01031">
    <property type="entry name" value="SHSP"/>
    <property type="match status" value="1"/>
</dbReference>
<dbReference type="Gene3D" id="2.60.40.790">
    <property type="match status" value="1"/>
</dbReference>
<feature type="domain" description="SHSP" evidence="3">
    <location>
        <begin position="29"/>
        <end position="145"/>
    </location>
</feature>
<dbReference type="Proteomes" id="UP000632659">
    <property type="component" value="Unassembled WGS sequence"/>
</dbReference>
<dbReference type="InterPro" id="IPR008978">
    <property type="entry name" value="HSP20-like_chaperone"/>
</dbReference>
<dbReference type="SUPFAM" id="SSF49764">
    <property type="entry name" value="HSP20-like chaperones"/>
    <property type="match status" value="1"/>
</dbReference>
<dbReference type="CDD" id="cd06471">
    <property type="entry name" value="ACD_LpsHSP_like"/>
    <property type="match status" value="1"/>
</dbReference>
<sequence length="145" mass="17144">MFELTPFERRNHVVSYNPFRELEELQRSFFGNQMTAAFQTDIRDTGDAYLLETDLPGFQKEDIHLELEDNYLTIRAQRNTDTEQKDKHGNYLRRERSYGAFQRSFDVSAVKADEIKAEYHDGVLKLTLPKKNEEHKNTARQIDIQ</sequence>
<evidence type="ECO:0000256" key="2">
    <source>
        <dbReference type="RuleBase" id="RU003616"/>
    </source>
</evidence>
<accession>A0A8J6P6Y7</accession>
<protein>
    <submittedName>
        <fullName evidence="4">Hsp20/alpha crystallin family protein</fullName>
    </submittedName>
</protein>
<dbReference type="OrthoDB" id="9811615at2"/>
<evidence type="ECO:0000313" key="4">
    <source>
        <dbReference type="EMBL" id="MBC8610484.1"/>
    </source>
</evidence>
<reference evidence="4" key="1">
    <citation type="submission" date="2020-08" db="EMBL/GenBank/DDBJ databases">
        <title>Genome public.</title>
        <authorList>
            <person name="Liu C."/>
            <person name="Sun Q."/>
        </authorList>
    </citation>
    <scope>NUCLEOTIDE SEQUENCE</scope>
    <source>
        <strain evidence="4">NSJ-15</strain>
    </source>
</reference>